<protein>
    <submittedName>
        <fullName evidence="3">DUF4429 domain-containing protein</fullName>
    </submittedName>
</protein>
<evidence type="ECO:0000313" key="3">
    <source>
        <dbReference type="EMBL" id="MFC7615275.1"/>
    </source>
</evidence>
<feature type="domain" description="DUF4429" evidence="2">
    <location>
        <begin position="15"/>
        <end position="107"/>
    </location>
</feature>
<proteinExistence type="predicted"/>
<organism evidence="3 4">
    <name type="scientific">Actinokineospora soli</name>
    <dbReference type="NCBI Taxonomy" id="1048753"/>
    <lineage>
        <taxon>Bacteria</taxon>
        <taxon>Bacillati</taxon>
        <taxon>Actinomycetota</taxon>
        <taxon>Actinomycetes</taxon>
        <taxon>Pseudonocardiales</taxon>
        <taxon>Pseudonocardiaceae</taxon>
        <taxon>Actinokineospora</taxon>
    </lineage>
</organism>
<name>A0ABW2TNB4_9PSEU</name>
<feature type="domain" description="SHOCT" evidence="1">
    <location>
        <begin position="248"/>
        <end position="274"/>
    </location>
</feature>
<dbReference type="Proteomes" id="UP001596512">
    <property type="component" value="Unassembled WGS sequence"/>
</dbReference>
<dbReference type="EMBL" id="JBHTEY010000004">
    <property type="protein sequence ID" value="MFC7615275.1"/>
    <property type="molecule type" value="Genomic_DNA"/>
</dbReference>
<comment type="caution">
    <text evidence="3">The sequence shown here is derived from an EMBL/GenBank/DDBJ whole genome shotgun (WGS) entry which is preliminary data.</text>
</comment>
<reference evidence="4" key="1">
    <citation type="journal article" date="2019" name="Int. J. Syst. Evol. Microbiol.">
        <title>The Global Catalogue of Microorganisms (GCM) 10K type strain sequencing project: providing services to taxonomists for standard genome sequencing and annotation.</title>
        <authorList>
            <consortium name="The Broad Institute Genomics Platform"/>
            <consortium name="The Broad Institute Genome Sequencing Center for Infectious Disease"/>
            <person name="Wu L."/>
            <person name="Ma J."/>
        </authorList>
    </citation>
    <scope>NUCLEOTIDE SEQUENCE [LARGE SCALE GENOMIC DNA]</scope>
    <source>
        <strain evidence="4">JCM 17695</strain>
    </source>
</reference>
<feature type="domain" description="DUF4429" evidence="2">
    <location>
        <begin position="141"/>
        <end position="222"/>
    </location>
</feature>
<evidence type="ECO:0000259" key="2">
    <source>
        <dbReference type="Pfam" id="PF14472"/>
    </source>
</evidence>
<evidence type="ECO:0000313" key="4">
    <source>
        <dbReference type="Proteomes" id="UP001596512"/>
    </source>
</evidence>
<gene>
    <name evidence="3" type="ORF">ACFQV2_18940</name>
</gene>
<dbReference type="Pfam" id="PF14472">
    <property type="entry name" value="DUF4429"/>
    <property type="match status" value="2"/>
</dbReference>
<sequence>MVSGAIEVATKDGTWTFDFATVRITPAAGAHPLRTALGALTIPLTAVHDAAWEPARKGGVLRLHPRPGADPLRHATGGRLPDAADPLRLTVGPDTTATATAFADAVRDARALAGIGDGPVTEYLVPGPRVPLSVDGEDGNATFDGDRVRIDWGWAADKAKTAAGPRDLPLPQIDAVEWTKSALRFRVRGVPATDPAHDPNCLRLWGFKKDIGHSALLAAAVTARLPHPATPPDPAPAQPADADVVLRRLRELGELRRDGVLTDEEFTAAKQKLLGRL</sequence>
<evidence type="ECO:0000259" key="1">
    <source>
        <dbReference type="Pfam" id="PF09851"/>
    </source>
</evidence>
<dbReference type="InterPro" id="IPR018649">
    <property type="entry name" value="SHOCT"/>
</dbReference>
<dbReference type="Pfam" id="PF09851">
    <property type="entry name" value="SHOCT"/>
    <property type="match status" value="1"/>
</dbReference>
<accession>A0ABW2TNB4</accession>
<dbReference type="InterPro" id="IPR027860">
    <property type="entry name" value="DUF4429"/>
</dbReference>
<keyword evidence="4" id="KW-1185">Reference proteome</keyword>